<sequence>MQFIDAFNPAFRTMGRIGESKNHLPLWVFPYTQARFRFTGTSLAVRLRNFWNYGHTRIGVIIDNTQFSVRVPSPVEPEPDAAVSVGEDGMLTIRIASHLPNIEHRAIVFKREDGGMHYMEFAGVEIDDDAQILAPAEPASTRRIEVYGDSVSCGERNEAVLCTGKADPDEDLSAYSNSWFAYDAIAARALGADLRIISQGGAPLLDGIGWFNAPDYLGMESIWDRVQYNPALGEPTDWDFRDDDPQVVIVALGQNDSHPYDFMAADYTGEQAANWRARYAEFLGDLLERYPDAHIICTTTVLQHDRNWDRAIDEVVSELDNPQITHFDYSRAGTGTPGHPRIAEDEEMARELVAYIDSFGAELWQ</sequence>
<name>A0A7J5TKV3_BIFBI</name>
<dbReference type="Gene3D" id="3.40.50.1110">
    <property type="entry name" value="SGNH hydrolase"/>
    <property type="match status" value="1"/>
</dbReference>
<evidence type="ECO:0000313" key="3">
    <source>
        <dbReference type="Proteomes" id="UP000451386"/>
    </source>
</evidence>
<dbReference type="InterPro" id="IPR052762">
    <property type="entry name" value="PCW_deacetylase/CE"/>
</dbReference>
<evidence type="ECO:0000259" key="1">
    <source>
        <dbReference type="Pfam" id="PF17996"/>
    </source>
</evidence>
<protein>
    <submittedName>
        <fullName evidence="2">Electron transporter RnfD</fullName>
    </submittedName>
</protein>
<feature type="domain" description="Carbohydrate esterase 2 N-terminal" evidence="1">
    <location>
        <begin position="14"/>
        <end position="135"/>
    </location>
</feature>
<dbReference type="GeneID" id="29695973"/>
<comment type="caution">
    <text evidence="2">The sequence shown here is derived from an EMBL/GenBank/DDBJ whole genome shotgun (WGS) entry which is preliminary data.</text>
</comment>
<dbReference type="Proteomes" id="UP000451386">
    <property type="component" value="Unassembled WGS sequence"/>
</dbReference>
<reference evidence="2 3" key="1">
    <citation type="journal article" date="2019" name="Nat. Med.">
        <title>A library of human gut bacterial isolates paired with longitudinal multiomics data enables mechanistic microbiome research.</title>
        <authorList>
            <person name="Poyet M."/>
            <person name="Groussin M."/>
            <person name="Gibbons S.M."/>
            <person name="Avila-Pacheco J."/>
            <person name="Jiang X."/>
            <person name="Kearney S.M."/>
            <person name="Perrotta A.R."/>
            <person name="Berdy B."/>
            <person name="Zhao S."/>
            <person name="Lieberman T.D."/>
            <person name="Swanson P.K."/>
            <person name="Smith M."/>
            <person name="Roesemann S."/>
            <person name="Alexander J.E."/>
            <person name="Rich S.A."/>
            <person name="Livny J."/>
            <person name="Vlamakis H."/>
            <person name="Clish C."/>
            <person name="Bullock K."/>
            <person name="Deik A."/>
            <person name="Scott J."/>
            <person name="Pierce K.A."/>
            <person name="Xavier R.J."/>
            <person name="Alm E.J."/>
        </authorList>
    </citation>
    <scope>NUCLEOTIDE SEQUENCE [LARGE SCALE GENOMIC DNA]</scope>
    <source>
        <strain evidence="2 3">BIOML-A13</strain>
    </source>
</reference>
<gene>
    <name evidence="2" type="ORF">GBA83_11065</name>
</gene>
<dbReference type="Gene3D" id="2.60.120.260">
    <property type="entry name" value="Galactose-binding domain-like"/>
    <property type="match status" value="1"/>
</dbReference>
<dbReference type="RefSeq" id="WP_004218447.1">
    <property type="nucleotide sequence ID" value="NZ_WDOP01000066.1"/>
</dbReference>
<proteinExistence type="predicted"/>
<dbReference type="PANTHER" id="PTHR37834:SF2">
    <property type="entry name" value="ESTERASE, SGNH HYDROLASE-TYPE"/>
    <property type="match status" value="1"/>
</dbReference>
<dbReference type="InterPro" id="IPR040794">
    <property type="entry name" value="CE2_N"/>
</dbReference>
<accession>A0A7J5TKV3</accession>
<dbReference type="AlphaFoldDB" id="A0A7J5TKV3"/>
<dbReference type="InterPro" id="IPR036514">
    <property type="entry name" value="SGNH_hydro_sf"/>
</dbReference>
<dbReference type="EMBL" id="WDOP01000066">
    <property type="protein sequence ID" value="KAB7484584.1"/>
    <property type="molecule type" value="Genomic_DNA"/>
</dbReference>
<evidence type="ECO:0000313" key="2">
    <source>
        <dbReference type="EMBL" id="KAB7484584.1"/>
    </source>
</evidence>
<organism evidence="2 3">
    <name type="scientific">Bifidobacterium bifidum</name>
    <dbReference type="NCBI Taxonomy" id="1681"/>
    <lineage>
        <taxon>Bacteria</taxon>
        <taxon>Bacillati</taxon>
        <taxon>Actinomycetota</taxon>
        <taxon>Actinomycetes</taxon>
        <taxon>Bifidobacteriales</taxon>
        <taxon>Bifidobacteriaceae</taxon>
        <taxon>Bifidobacterium</taxon>
    </lineage>
</organism>
<dbReference type="Pfam" id="PF17996">
    <property type="entry name" value="CE2_N"/>
    <property type="match status" value="1"/>
</dbReference>
<dbReference type="PANTHER" id="PTHR37834">
    <property type="entry name" value="GDSL-LIKE LIPASE/ACYLHYDROLASE DOMAIN PROTEIN (AFU_ORTHOLOGUE AFUA_2G00620)"/>
    <property type="match status" value="1"/>
</dbReference>
<dbReference type="SUPFAM" id="SSF52266">
    <property type="entry name" value="SGNH hydrolase"/>
    <property type="match status" value="1"/>
</dbReference>